<dbReference type="Proteomes" id="UP000515277">
    <property type="component" value="Chromosome"/>
</dbReference>
<accession>A0A7G8YP95</accession>
<name>A0A7G8YP95_9PSED</name>
<dbReference type="SUPFAM" id="SSF52540">
    <property type="entry name" value="P-loop containing nucleoside triphosphate hydrolases"/>
    <property type="match status" value="1"/>
</dbReference>
<protein>
    <submittedName>
        <fullName evidence="1">TniB family NTP-binding protein</fullName>
    </submittedName>
</protein>
<organism evidence="1 2">
    <name type="scientific">Pseudomonas protegens</name>
    <dbReference type="NCBI Taxonomy" id="380021"/>
    <lineage>
        <taxon>Bacteria</taxon>
        <taxon>Pseudomonadati</taxon>
        <taxon>Pseudomonadota</taxon>
        <taxon>Gammaproteobacteria</taxon>
        <taxon>Pseudomonadales</taxon>
        <taxon>Pseudomonadaceae</taxon>
        <taxon>Pseudomonas</taxon>
    </lineage>
</organism>
<dbReference type="InterPro" id="IPR027417">
    <property type="entry name" value="P-loop_NTPase"/>
</dbReference>
<evidence type="ECO:0000313" key="2">
    <source>
        <dbReference type="Proteomes" id="UP000515277"/>
    </source>
</evidence>
<dbReference type="AlphaFoldDB" id="A0A7G8YP95"/>
<gene>
    <name evidence="1" type="ORF">GGI48_30365</name>
</gene>
<dbReference type="Gene3D" id="3.40.50.300">
    <property type="entry name" value="P-loop containing nucleotide triphosphate hydrolases"/>
    <property type="match status" value="1"/>
</dbReference>
<dbReference type="Pfam" id="PF05621">
    <property type="entry name" value="TniB"/>
    <property type="match status" value="1"/>
</dbReference>
<dbReference type="EMBL" id="CP060201">
    <property type="protein sequence ID" value="QNH77493.1"/>
    <property type="molecule type" value="Genomic_DNA"/>
</dbReference>
<sequence>MNLSHIKESKRSLALLGVSERVESINQGIWVDCPQCSRVERVIDNMLNADGLSPAPCLLVCGEGGAGKTSIINRIKNKQSSLEELIALTTLSESPDGLRFRDLLLMALGVPFRAQGGGKIPNGLEKYLQLRRFSAIVIDEFHEALLVQRGEQRRNLSMLKTLSGAPYHLRVMGFGIPSALNALQQDPQLERRFEVLKILPWEEGDEFRSFLASVEENLPLRKASCLYSQEVVKYLLSNTNGTMDEVLKVVRFGAIHAIINGEEKITVESMKLGAVRRWDY</sequence>
<reference evidence="2" key="1">
    <citation type="journal article" date="2020" name="Microbiol. Resour. Announc.">
        <title>Complete genome sequences of four natural Pseudomonas isolates that catabolize a wide range of aromatic compounds relevant to lignin valorization.</title>
        <authorList>
            <person name="Hatmaker E.A."/>
            <person name="Presley G."/>
            <person name="Cannon O."/>
            <person name="Guss A.M."/>
            <person name="Elkins J.G."/>
        </authorList>
    </citation>
    <scope>NUCLEOTIDE SEQUENCE [LARGE SCALE GENOMIC DNA]</scope>
    <source>
        <strain evidence="2">H1F5C</strain>
    </source>
</reference>
<proteinExistence type="predicted"/>
<dbReference type="InterPro" id="IPR008868">
    <property type="entry name" value="TniB"/>
</dbReference>
<evidence type="ECO:0000313" key="1">
    <source>
        <dbReference type="EMBL" id="QNH77493.1"/>
    </source>
</evidence>
<dbReference type="RefSeq" id="WP_179601674.1">
    <property type="nucleotide sequence ID" value="NZ_CP060201.1"/>
</dbReference>